<sequence>MVHGGERAGARRRAVGHQNFRPLLWSRSCGQTRGTSFVLCAFVVYYAFNPLGQLMHRVFHGLDAVSFQTKIPFIHLRVTSCFID</sequence>
<protein>
    <submittedName>
        <fullName evidence="1">Uncharacterized protein</fullName>
    </submittedName>
</protein>
<dbReference type="InParanoid" id="A0A067MFN3"/>
<dbReference type="AlphaFoldDB" id="A0A067MFN3"/>
<reference evidence="2" key="1">
    <citation type="journal article" date="2014" name="Proc. Natl. Acad. Sci. U.S.A.">
        <title>Extensive sampling of basidiomycete genomes demonstrates inadequacy of the white-rot/brown-rot paradigm for wood decay fungi.</title>
        <authorList>
            <person name="Riley R."/>
            <person name="Salamov A.A."/>
            <person name="Brown D.W."/>
            <person name="Nagy L.G."/>
            <person name="Floudas D."/>
            <person name="Held B.W."/>
            <person name="Levasseur A."/>
            <person name="Lombard V."/>
            <person name="Morin E."/>
            <person name="Otillar R."/>
            <person name="Lindquist E.A."/>
            <person name="Sun H."/>
            <person name="LaButti K.M."/>
            <person name="Schmutz J."/>
            <person name="Jabbour D."/>
            <person name="Luo H."/>
            <person name="Baker S.E."/>
            <person name="Pisabarro A.G."/>
            <person name="Walton J.D."/>
            <person name="Blanchette R.A."/>
            <person name="Henrissat B."/>
            <person name="Martin F."/>
            <person name="Cullen D."/>
            <person name="Hibbett D.S."/>
            <person name="Grigoriev I.V."/>
        </authorList>
    </citation>
    <scope>NUCLEOTIDE SEQUENCE [LARGE SCALE GENOMIC DNA]</scope>
    <source>
        <strain evidence="2">FD-172 SS1</strain>
    </source>
</reference>
<dbReference type="EMBL" id="KL198043">
    <property type="protein sequence ID" value="KDQ13520.1"/>
    <property type="molecule type" value="Genomic_DNA"/>
</dbReference>
<proteinExistence type="predicted"/>
<evidence type="ECO:0000313" key="2">
    <source>
        <dbReference type="Proteomes" id="UP000027195"/>
    </source>
</evidence>
<keyword evidence="2" id="KW-1185">Reference proteome</keyword>
<name>A0A067MFN3_BOTB1</name>
<organism evidence="1 2">
    <name type="scientific">Botryobasidium botryosum (strain FD-172 SS1)</name>
    <dbReference type="NCBI Taxonomy" id="930990"/>
    <lineage>
        <taxon>Eukaryota</taxon>
        <taxon>Fungi</taxon>
        <taxon>Dikarya</taxon>
        <taxon>Basidiomycota</taxon>
        <taxon>Agaricomycotina</taxon>
        <taxon>Agaricomycetes</taxon>
        <taxon>Cantharellales</taxon>
        <taxon>Botryobasidiaceae</taxon>
        <taxon>Botryobasidium</taxon>
    </lineage>
</organism>
<dbReference type="HOGENOM" id="CLU_2527147_0_0_1"/>
<accession>A0A067MFN3</accession>
<evidence type="ECO:0000313" key="1">
    <source>
        <dbReference type="EMBL" id="KDQ13520.1"/>
    </source>
</evidence>
<gene>
    <name evidence="1" type="ORF">BOTBODRAFT_369918</name>
</gene>
<dbReference type="Proteomes" id="UP000027195">
    <property type="component" value="Unassembled WGS sequence"/>
</dbReference>